<keyword evidence="7" id="KW-1185">Reference proteome</keyword>
<name>A0A1D7UW13_9LEPT</name>
<evidence type="ECO:0000313" key="7">
    <source>
        <dbReference type="Proteomes" id="UP000094197"/>
    </source>
</evidence>
<dbReference type="PANTHER" id="PTHR47506">
    <property type="entry name" value="TRANSCRIPTIONAL REGULATORY PROTEIN"/>
    <property type="match status" value="1"/>
</dbReference>
<dbReference type="PROSITE" id="PS50977">
    <property type="entry name" value="HTH_TETR_2"/>
    <property type="match status" value="1"/>
</dbReference>
<protein>
    <recommendedName>
        <fullName evidence="5">HTH tetR-type domain-containing protein</fullName>
    </recommendedName>
</protein>
<reference evidence="6 7" key="1">
    <citation type="submission" date="2016-04" db="EMBL/GenBank/DDBJ databases">
        <title>Complete genome seqeunce of Leptospira alstonii serovar Room22.</title>
        <authorList>
            <person name="Nally J.E."/>
            <person name="Bayles D.O."/>
            <person name="Hurley D."/>
            <person name="Fanning S."/>
            <person name="McMahon B.J."/>
            <person name="Arent Z."/>
        </authorList>
    </citation>
    <scope>NUCLEOTIDE SEQUENCE [LARGE SCALE GENOMIC DNA]</scope>
    <source>
        <strain evidence="6 7">GWTS #1</strain>
    </source>
</reference>
<dbReference type="SUPFAM" id="SSF46689">
    <property type="entry name" value="Homeodomain-like"/>
    <property type="match status" value="1"/>
</dbReference>
<dbReference type="AlphaFoldDB" id="A0A1D7UW13"/>
<gene>
    <name evidence="6" type="ORF">A0128_07975</name>
</gene>
<evidence type="ECO:0000313" key="6">
    <source>
        <dbReference type="EMBL" id="AOP33785.1"/>
    </source>
</evidence>
<dbReference type="RefSeq" id="WP_069607018.1">
    <property type="nucleotide sequence ID" value="NZ_CP015217.1"/>
</dbReference>
<feature type="domain" description="HTH tetR-type" evidence="5">
    <location>
        <begin position="9"/>
        <end position="69"/>
    </location>
</feature>
<keyword evidence="2 4" id="KW-0238">DNA-binding</keyword>
<sequence>MSAKPNETIDRKTDILNSALIVFFKYGFRKTSMDEVARAADVSRQGLYLHFATKEDLFRAVVQNTLQNSLDAAKKMLSDKELSIEERIVSAFDAWMGQYVGMLASGASDLVEASKNLLGSTIHEYEEQFLKAIGKTIQESELKNYYSGAGLKIKDLVETLNQTSVGLKHSSNSRSAFKEGMNTAVKILCTPLGSRHEKK</sequence>
<dbReference type="GO" id="GO:0003677">
    <property type="term" value="F:DNA binding"/>
    <property type="evidence" value="ECO:0007669"/>
    <property type="project" value="UniProtKB-UniRule"/>
</dbReference>
<dbReference type="Gene3D" id="1.10.357.10">
    <property type="entry name" value="Tetracycline Repressor, domain 2"/>
    <property type="match status" value="1"/>
</dbReference>
<dbReference type="Proteomes" id="UP000094197">
    <property type="component" value="Chromosome 1"/>
</dbReference>
<evidence type="ECO:0000259" key="5">
    <source>
        <dbReference type="PROSITE" id="PS50977"/>
    </source>
</evidence>
<dbReference type="PRINTS" id="PR00455">
    <property type="entry name" value="HTHTETR"/>
</dbReference>
<keyword evidence="3" id="KW-0804">Transcription</keyword>
<dbReference type="InterPro" id="IPR009057">
    <property type="entry name" value="Homeodomain-like_sf"/>
</dbReference>
<dbReference type="PANTHER" id="PTHR47506:SF6">
    <property type="entry name" value="HTH-TYPE TRANSCRIPTIONAL REPRESSOR NEMR"/>
    <property type="match status" value="1"/>
</dbReference>
<dbReference type="Pfam" id="PF00440">
    <property type="entry name" value="TetR_N"/>
    <property type="match status" value="1"/>
</dbReference>
<dbReference type="KEGG" id="laj:A0128_07975"/>
<feature type="DNA-binding region" description="H-T-H motif" evidence="4">
    <location>
        <begin position="32"/>
        <end position="51"/>
    </location>
</feature>
<accession>A0A1D7UW13</accession>
<proteinExistence type="predicted"/>
<keyword evidence="1" id="KW-0805">Transcription regulation</keyword>
<dbReference type="InterPro" id="IPR001647">
    <property type="entry name" value="HTH_TetR"/>
</dbReference>
<organism evidence="6 7">
    <name type="scientific">Leptospira tipperaryensis</name>
    <dbReference type="NCBI Taxonomy" id="2564040"/>
    <lineage>
        <taxon>Bacteria</taxon>
        <taxon>Pseudomonadati</taxon>
        <taxon>Spirochaetota</taxon>
        <taxon>Spirochaetia</taxon>
        <taxon>Leptospirales</taxon>
        <taxon>Leptospiraceae</taxon>
        <taxon>Leptospira</taxon>
    </lineage>
</organism>
<evidence type="ECO:0000256" key="2">
    <source>
        <dbReference type="ARBA" id="ARBA00023125"/>
    </source>
</evidence>
<evidence type="ECO:0000256" key="1">
    <source>
        <dbReference type="ARBA" id="ARBA00023015"/>
    </source>
</evidence>
<evidence type="ECO:0000256" key="3">
    <source>
        <dbReference type="ARBA" id="ARBA00023163"/>
    </source>
</evidence>
<dbReference type="OrthoDB" id="9809994at2"/>
<dbReference type="EMBL" id="CP015217">
    <property type="protein sequence ID" value="AOP33785.1"/>
    <property type="molecule type" value="Genomic_DNA"/>
</dbReference>
<evidence type="ECO:0000256" key="4">
    <source>
        <dbReference type="PROSITE-ProRule" id="PRU00335"/>
    </source>
</evidence>